<protein>
    <submittedName>
        <fullName evidence="1">Uncharacterized protein</fullName>
    </submittedName>
</protein>
<proteinExistence type="predicted"/>
<dbReference type="EMBL" id="ML179192">
    <property type="protein sequence ID" value="THU95779.1"/>
    <property type="molecule type" value="Genomic_DNA"/>
</dbReference>
<dbReference type="Pfam" id="PF10032">
    <property type="entry name" value="Pho88"/>
    <property type="match status" value="1"/>
</dbReference>
<accession>A0A4S8M140</accession>
<dbReference type="InterPro" id="IPR012098">
    <property type="entry name" value="SND3_fun"/>
</dbReference>
<gene>
    <name evidence="1" type="ORF">K435DRAFT_894734</name>
</gene>
<keyword evidence="2" id="KW-1185">Reference proteome</keyword>
<reference evidence="1 2" key="1">
    <citation type="journal article" date="2019" name="Nat. Ecol. Evol.">
        <title>Megaphylogeny resolves global patterns of mushroom evolution.</title>
        <authorList>
            <person name="Varga T."/>
            <person name="Krizsan K."/>
            <person name="Foldi C."/>
            <person name="Dima B."/>
            <person name="Sanchez-Garcia M."/>
            <person name="Sanchez-Ramirez S."/>
            <person name="Szollosi G.J."/>
            <person name="Szarkandi J.G."/>
            <person name="Papp V."/>
            <person name="Albert L."/>
            <person name="Andreopoulos W."/>
            <person name="Angelini C."/>
            <person name="Antonin V."/>
            <person name="Barry K.W."/>
            <person name="Bougher N.L."/>
            <person name="Buchanan P."/>
            <person name="Buyck B."/>
            <person name="Bense V."/>
            <person name="Catcheside P."/>
            <person name="Chovatia M."/>
            <person name="Cooper J."/>
            <person name="Damon W."/>
            <person name="Desjardin D."/>
            <person name="Finy P."/>
            <person name="Geml J."/>
            <person name="Haridas S."/>
            <person name="Hughes K."/>
            <person name="Justo A."/>
            <person name="Karasinski D."/>
            <person name="Kautmanova I."/>
            <person name="Kiss B."/>
            <person name="Kocsube S."/>
            <person name="Kotiranta H."/>
            <person name="LaButti K.M."/>
            <person name="Lechner B.E."/>
            <person name="Liimatainen K."/>
            <person name="Lipzen A."/>
            <person name="Lukacs Z."/>
            <person name="Mihaltcheva S."/>
            <person name="Morgado L.N."/>
            <person name="Niskanen T."/>
            <person name="Noordeloos M.E."/>
            <person name="Ohm R.A."/>
            <person name="Ortiz-Santana B."/>
            <person name="Ovrebo C."/>
            <person name="Racz N."/>
            <person name="Riley R."/>
            <person name="Savchenko A."/>
            <person name="Shiryaev A."/>
            <person name="Soop K."/>
            <person name="Spirin V."/>
            <person name="Szebenyi C."/>
            <person name="Tomsovsky M."/>
            <person name="Tulloss R.E."/>
            <person name="Uehling J."/>
            <person name="Grigoriev I.V."/>
            <person name="Vagvolgyi C."/>
            <person name="Papp T."/>
            <person name="Martin F.M."/>
            <person name="Miettinen O."/>
            <person name="Hibbett D.S."/>
            <person name="Nagy L.G."/>
        </authorList>
    </citation>
    <scope>NUCLEOTIDE SEQUENCE [LARGE SCALE GENOMIC DNA]</scope>
    <source>
        <strain evidence="1 2">CBS 962.96</strain>
    </source>
</reference>
<dbReference type="AlphaFoldDB" id="A0A4S8M140"/>
<name>A0A4S8M140_DENBC</name>
<dbReference type="GO" id="GO:0045047">
    <property type="term" value="P:protein targeting to ER"/>
    <property type="evidence" value="ECO:0007669"/>
    <property type="project" value="InterPro"/>
</dbReference>
<evidence type="ECO:0000313" key="1">
    <source>
        <dbReference type="EMBL" id="THU95779.1"/>
    </source>
</evidence>
<sequence length="80" mass="9000">MQVKKNNDQTVLKLDMFHTLPLSSMTSPGRMTTTVGDHDRSGMSMLLRSVYIDIAMMTFLQGHIKFTQPLLIQSLMGLKA</sequence>
<organism evidence="1 2">
    <name type="scientific">Dendrothele bispora (strain CBS 962.96)</name>
    <dbReference type="NCBI Taxonomy" id="1314807"/>
    <lineage>
        <taxon>Eukaryota</taxon>
        <taxon>Fungi</taxon>
        <taxon>Dikarya</taxon>
        <taxon>Basidiomycota</taxon>
        <taxon>Agaricomycotina</taxon>
        <taxon>Agaricomycetes</taxon>
        <taxon>Agaricomycetidae</taxon>
        <taxon>Agaricales</taxon>
        <taxon>Agaricales incertae sedis</taxon>
        <taxon>Dendrothele</taxon>
    </lineage>
</organism>
<dbReference type="Proteomes" id="UP000297245">
    <property type="component" value="Unassembled WGS sequence"/>
</dbReference>
<dbReference type="OrthoDB" id="18139at2759"/>
<dbReference type="GO" id="GO:0005783">
    <property type="term" value="C:endoplasmic reticulum"/>
    <property type="evidence" value="ECO:0007669"/>
    <property type="project" value="InterPro"/>
</dbReference>
<evidence type="ECO:0000313" key="2">
    <source>
        <dbReference type="Proteomes" id="UP000297245"/>
    </source>
</evidence>